<dbReference type="EMBL" id="JAYMYQ010000001">
    <property type="protein sequence ID" value="KAK7363195.1"/>
    <property type="molecule type" value="Genomic_DNA"/>
</dbReference>
<proteinExistence type="predicted"/>
<gene>
    <name evidence="2" type="ORF">VNO77_05326</name>
</gene>
<protein>
    <submittedName>
        <fullName evidence="2">Uncharacterized protein</fullName>
    </submittedName>
</protein>
<evidence type="ECO:0000256" key="1">
    <source>
        <dbReference type="SAM" id="MobiDB-lite"/>
    </source>
</evidence>
<evidence type="ECO:0000313" key="3">
    <source>
        <dbReference type="Proteomes" id="UP001367508"/>
    </source>
</evidence>
<dbReference type="AlphaFoldDB" id="A0AAN9MY69"/>
<comment type="caution">
    <text evidence="2">The sequence shown here is derived from an EMBL/GenBank/DDBJ whole genome shotgun (WGS) entry which is preliminary data.</text>
</comment>
<dbReference type="Proteomes" id="UP001367508">
    <property type="component" value="Unassembled WGS sequence"/>
</dbReference>
<organism evidence="2 3">
    <name type="scientific">Canavalia gladiata</name>
    <name type="common">Sword bean</name>
    <name type="synonym">Dolichos gladiatus</name>
    <dbReference type="NCBI Taxonomy" id="3824"/>
    <lineage>
        <taxon>Eukaryota</taxon>
        <taxon>Viridiplantae</taxon>
        <taxon>Streptophyta</taxon>
        <taxon>Embryophyta</taxon>
        <taxon>Tracheophyta</taxon>
        <taxon>Spermatophyta</taxon>
        <taxon>Magnoliopsida</taxon>
        <taxon>eudicotyledons</taxon>
        <taxon>Gunneridae</taxon>
        <taxon>Pentapetalae</taxon>
        <taxon>rosids</taxon>
        <taxon>fabids</taxon>
        <taxon>Fabales</taxon>
        <taxon>Fabaceae</taxon>
        <taxon>Papilionoideae</taxon>
        <taxon>50 kb inversion clade</taxon>
        <taxon>NPAAA clade</taxon>
        <taxon>indigoferoid/millettioid clade</taxon>
        <taxon>Phaseoleae</taxon>
        <taxon>Canavalia</taxon>
    </lineage>
</organism>
<feature type="compositionally biased region" description="Basic and acidic residues" evidence="1">
    <location>
        <begin position="116"/>
        <end position="127"/>
    </location>
</feature>
<accession>A0AAN9MY69</accession>
<evidence type="ECO:0000313" key="2">
    <source>
        <dbReference type="EMBL" id="KAK7363195.1"/>
    </source>
</evidence>
<sequence>MTIGIGRLMLPSIFKGLEINIWPIHVNLLNRNQNSCMVLEAASVFQSASSVRWELVWMKLVSSGDTEEIEVTEVVVMSTTIVTAVATSRQIRRTLRSMYTTKADDESSKSGLQLNDVDKNGKEDMHE</sequence>
<feature type="region of interest" description="Disordered" evidence="1">
    <location>
        <begin position="101"/>
        <end position="127"/>
    </location>
</feature>
<reference evidence="2 3" key="1">
    <citation type="submission" date="2024-01" db="EMBL/GenBank/DDBJ databases">
        <title>The genomes of 5 underutilized Papilionoideae crops provide insights into root nodulation and disease resistanc.</title>
        <authorList>
            <person name="Jiang F."/>
        </authorList>
    </citation>
    <scope>NUCLEOTIDE SEQUENCE [LARGE SCALE GENOMIC DNA]</scope>
    <source>
        <strain evidence="2">LVBAO_FW01</strain>
        <tissue evidence="2">Leaves</tissue>
    </source>
</reference>
<keyword evidence="3" id="KW-1185">Reference proteome</keyword>
<name>A0AAN9MY69_CANGL</name>